<dbReference type="EMBL" id="LCPZ01000007">
    <property type="protein sequence ID" value="KKW08766.1"/>
    <property type="molecule type" value="Genomic_DNA"/>
</dbReference>
<evidence type="ECO:0000256" key="5">
    <source>
        <dbReference type="ARBA" id="ARBA00023136"/>
    </source>
</evidence>
<dbReference type="GO" id="GO:0015093">
    <property type="term" value="F:ferrous iron transmembrane transporter activity"/>
    <property type="evidence" value="ECO:0007669"/>
    <property type="project" value="TreeGrafter"/>
</dbReference>
<feature type="transmembrane region" description="Helical" evidence="6">
    <location>
        <begin position="241"/>
        <end position="258"/>
    </location>
</feature>
<feature type="transmembrane region" description="Helical" evidence="6">
    <location>
        <begin position="111"/>
        <end position="135"/>
    </location>
</feature>
<comment type="caution">
    <text evidence="7">The sequence shown here is derived from an EMBL/GenBank/DDBJ whole genome shotgun (WGS) entry which is preliminary data.</text>
</comment>
<dbReference type="GO" id="GO:0033573">
    <property type="term" value="C:high-affinity iron permease complex"/>
    <property type="evidence" value="ECO:0007669"/>
    <property type="project" value="InterPro"/>
</dbReference>
<evidence type="ECO:0000313" key="8">
    <source>
        <dbReference type="Proteomes" id="UP000033965"/>
    </source>
</evidence>
<evidence type="ECO:0000313" key="7">
    <source>
        <dbReference type="EMBL" id="KKW08766.1"/>
    </source>
</evidence>
<name>A0A0G1VQP3_9BACT</name>
<evidence type="ECO:0000256" key="2">
    <source>
        <dbReference type="ARBA" id="ARBA00008333"/>
    </source>
</evidence>
<keyword evidence="5 6" id="KW-0472">Membrane</keyword>
<comment type="subcellular location">
    <subcellularLocation>
        <location evidence="1">Membrane</location>
        <topology evidence="1">Multi-pass membrane protein</topology>
    </subcellularLocation>
</comment>
<dbReference type="Pfam" id="PF03239">
    <property type="entry name" value="FTR1"/>
    <property type="match status" value="1"/>
</dbReference>
<keyword evidence="3 6" id="KW-0812">Transmembrane</keyword>
<evidence type="ECO:0000256" key="4">
    <source>
        <dbReference type="ARBA" id="ARBA00022989"/>
    </source>
</evidence>
<evidence type="ECO:0000256" key="3">
    <source>
        <dbReference type="ARBA" id="ARBA00022692"/>
    </source>
</evidence>
<reference evidence="7" key="1">
    <citation type="journal article" date="2015" name="Nature">
        <title>rRNA introns, odd ribosomes, and small enigmatic genomes across a large radiation of phyla.</title>
        <authorList>
            <person name="Brown C.T."/>
            <person name="Hug L.A."/>
            <person name="Thomas B.C."/>
            <person name="Sharon I."/>
            <person name="Castelle C.J."/>
            <person name="Singh A."/>
            <person name="Wilkins M.J."/>
            <person name="Williams K.H."/>
            <person name="Banfield J.F."/>
        </authorList>
    </citation>
    <scope>NUCLEOTIDE SEQUENCE [LARGE SCALE GENOMIC DNA]</scope>
</reference>
<evidence type="ECO:0000256" key="1">
    <source>
        <dbReference type="ARBA" id="ARBA00004141"/>
    </source>
</evidence>
<keyword evidence="4 6" id="KW-1133">Transmembrane helix</keyword>
<feature type="transmembrane region" description="Helical" evidence="6">
    <location>
        <begin position="69"/>
        <end position="90"/>
    </location>
</feature>
<feature type="transmembrane region" description="Helical" evidence="6">
    <location>
        <begin position="175"/>
        <end position="196"/>
    </location>
</feature>
<dbReference type="PANTHER" id="PTHR31632">
    <property type="entry name" value="IRON TRANSPORTER FTH1"/>
    <property type="match status" value="1"/>
</dbReference>
<protein>
    <submittedName>
        <fullName evidence="7">High-affinity iron transporter</fullName>
    </submittedName>
</protein>
<feature type="transmembrane region" description="Helical" evidence="6">
    <location>
        <begin position="38"/>
        <end position="63"/>
    </location>
</feature>
<sequence>MFPSLLITSRETLEVAIVVGIILTFLTKTDQLFFKRHVWYGVSAGVFISVLLAVLLEALFGGFKGKTEQLFEGILMLVTAGFISWMIMWVHQQKDVAKGIKEKVAYHAGKGYGLGIFFLVAASVFREGTEIVLYLKSSGLAGQSGQFYGAVSGILAAVILGYALFRYALRVNLSVVFNVTSVFLIMFAAGLVAHGVHESQELGILPVFSFDPIFNISHIIDNKGIVGSFLRTLFGYTSTPTLLELISYGSFVGFILWLKRVTDRVLLKPVQ</sequence>
<accession>A0A0G1VQP3</accession>
<evidence type="ECO:0000256" key="6">
    <source>
        <dbReference type="SAM" id="Phobius"/>
    </source>
</evidence>
<organism evidence="7 8">
    <name type="scientific">Candidatus Kaiserbacteria bacterium GW2011_GWA2_49_19</name>
    <dbReference type="NCBI Taxonomy" id="1618669"/>
    <lineage>
        <taxon>Bacteria</taxon>
        <taxon>Candidatus Kaiseribacteriota</taxon>
    </lineage>
</organism>
<comment type="similarity">
    <text evidence="2">Belongs to the oxidase-dependent Fe transporter (OFeT) (TC 9.A.10.1) family.</text>
</comment>
<dbReference type="InterPro" id="IPR004923">
    <property type="entry name" value="FTR1/Fip1/EfeU"/>
</dbReference>
<dbReference type="AlphaFoldDB" id="A0A0G1VQP3"/>
<dbReference type="Proteomes" id="UP000033965">
    <property type="component" value="Unassembled WGS sequence"/>
</dbReference>
<proteinExistence type="inferred from homology"/>
<feature type="transmembrane region" description="Helical" evidence="6">
    <location>
        <begin position="6"/>
        <end position="26"/>
    </location>
</feature>
<feature type="transmembrane region" description="Helical" evidence="6">
    <location>
        <begin position="147"/>
        <end position="168"/>
    </location>
</feature>
<dbReference type="PANTHER" id="PTHR31632:SF2">
    <property type="entry name" value="PLASMA MEMBRANE IRON PERMEASE"/>
    <property type="match status" value="1"/>
</dbReference>
<gene>
    <name evidence="7" type="ORF">UY44_C0007G0028</name>
</gene>